<dbReference type="Gene3D" id="3.30.465.10">
    <property type="match status" value="1"/>
</dbReference>
<dbReference type="InterPro" id="IPR036318">
    <property type="entry name" value="FAD-bd_PCMH-like_sf"/>
</dbReference>
<dbReference type="Pfam" id="PF03450">
    <property type="entry name" value="CO_deh_flav_C"/>
    <property type="match status" value="1"/>
</dbReference>
<keyword evidence="3 5" id="KW-0560">Oxidoreductase</keyword>
<dbReference type="AlphaFoldDB" id="A0A7K0DI84"/>
<dbReference type="SUPFAM" id="SSF56176">
    <property type="entry name" value="FAD-binding/transporter-associated domain-like"/>
    <property type="match status" value="1"/>
</dbReference>
<dbReference type="InterPro" id="IPR016167">
    <property type="entry name" value="FAD-bd_PCMH_sub1"/>
</dbReference>
<dbReference type="InterPro" id="IPR051312">
    <property type="entry name" value="Diverse_Substr_Oxidored"/>
</dbReference>
<dbReference type="EMBL" id="WEGI01000002">
    <property type="protein sequence ID" value="MQY25523.1"/>
    <property type="molecule type" value="Genomic_DNA"/>
</dbReference>
<sequence length="291" mass="30714">MKPAAFEYHSPATAEEAVNLLAELGDEAKAIAGGQSLVPMLALRLAVFDHLVDLGRVTELRGIEVRGDTVWIGAGTTHAAVGRSEEVRRAVPLLSRATPHIGHFQIRNRGTIGGSIAHADAAAEYPAVALTLDAQLEALSPRGRRTIAAADFFTGMWSTALEPDELLTGIVFPVWHGRSGFAVEEFARRSGDFALAGATVAVRIDADSCVERCGIGLFGLAPTTERAAAAEAELIGRRVSEISADEVGHAATAGLTSVPSDMHGSGDYRKRIGAQMVARAWRRAVDEAGND</sequence>
<dbReference type="Gene3D" id="3.30.43.10">
    <property type="entry name" value="Uridine Diphospho-n-acetylenolpyruvylglucosamine Reductase, domain 2"/>
    <property type="match status" value="1"/>
</dbReference>
<reference evidence="5 6" key="1">
    <citation type="submission" date="2019-10" db="EMBL/GenBank/DDBJ databases">
        <title>Nocardia macrotermitis sp. nov. and Nocardia aurantia sp. nov., isolated from the gut of fungus growing-termite Macrotermes natalensis.</title>
        <authorList>
            <person name="Benndorf R."/>
            <person name="Schwitalla J."/>
            <person name="Martin K."/>
            <person name="De Beer W."/>
            <person name="Kaster A.-K."/>
            <person name="Vollmers J."/>
            <person name="Poulsen M."/>
            <person name="Beemelmanns C."/>
        </authorList>
    </citation>
    <scope>NUCLEOTIDE SEQUENCE [LARGE SCALE GENOMIC DNA]</scope>
    <source>
        <strain evidence="5 6">RB56</strain>
    </source>
</reference>
<dbReference type="Gene3D" id="3.30.390.50">
    <property type="entry name" value="CO dehydrogenase flavoprotein, C-terminal domain"/>
    <property type="match status" value="1"/>
</dbReference>
<dbReference type="GO" id="GO:0071949">
    <property type="term" value="F:FAD binding"/>
    <property type="evidence" value="ECO:0007669"/>
    <property type="project" value="InterPro"/>
</dbReference>
<evidence type="ECO:0000256" key="2">
    <source>
        <dbReference type="ARBA" id="ARBA00022827"/>
    </source>
</evidence>
<keyword evidence="2" id="KW-0274">FAD</keyword>
<dbReference type="Proteomes" id="UP000431401">
    <property type="component" value="Unassembled WGS sequence"/>
</dbReference>
<evidence type="ECO:0000313" key="6">
    <source>
        <dbReference type="Proteomes" id="UP000431401"/>
    </source>
</evidence>
<dbReference type="SUPFAM" id="SSF55447">
    <property type="entry name" value="CO dehydrogenase flavoprotein C-terminal domain-like"/>
    <property type="match status" value="1"/>
</dbReference>
<dbReference type="Pfam" id="PF00941">
    <property type="entry name" value="FAD_binding_5"/>
    <property type="match status" value="1"/>
</dbReference>
<dbReference type="InterPro" id="IPR002346">
    <property type="entry name" value="Mopterin_DH_FAD-bd"/>
</dbReference>
<name>A0A7K0DI84_9NOCA</name>
<dbReference type="RefSeq" id="WP_153339349.1">
    <property type="nucleotide sequence ID" value="NZ_WEGI01000002.1"/>
</dbReference>
<dbReference type="PROSITE" id="PS51387">
    <property type="entry name" value="FAD_PCMH"/>
    <property type="match status" value="1"/>
</dbReference>
<evidence type="ECO:0000256" key="1">
    <source>
        <dbReference type="ARBA" id="ARBA00022630"/>
    </source>
</evidence>
<dbReference type="PANTHER" id="PTHR42659:SF2">
    <property type="entry name" value="XANTHINE DEHYDROGENASE SUBUNIT C-RELATED"/>
    <property type="match status" value="1"/>
</dbReference>
<dbReference type="EC" id="1.5.99.14" evidence="5"/>
<protein>
    <submittedName>
        <fullName evidence="5">6-hydroxypseudooxynicotine dehydrogenase complex subunit alpha</fullName>
        <ecNumber evidence="5">1.5.99.14</ecNumber>
    </submittedName>
</protein>
<dbReference type="OrthoDB" id="9793944at2"/>
<dbReference type="FunFam" id="3.30.465.10:FF:000017">
    <property type="entry name" value="Xanthine dehydrogenase, FAD binding subunit"/>
    <property type="match status" value="1"/>
</dbReference>
<accession>A0A7K0DI84</accession>
<evidence type="ECO:0000256" key="3">
    <source>
        <dbReference type="ARBA" id="ARBA00023002"/>
    </source>
</evidence>
<evidence type="ECO:0000313" key="5">
    <source>
        <dbReference type="EMBL" id="MQY25523.1"/>
    </source>
</evidence>
<dbReference type="InterPro" id="IPR016166">
    <property type="entry name" value="FAD-bd_PCMH"/>
</dbReference>
<dbReference type="PANTHER" id="PTHR42659">
    <property type="entry name" value="XANTHINE DEHYDROGENASE SUBUNIT C-RELATED"/>
    <property type="match status" value="1"/>
</dbReference>
<feature type="domain" description="FAD-binding PCMH-type" evidence="4">
    <location>
        <begin position="1"/>
        <end position="177"/>
    </location>
</feature>
<proteinExistence type="predicted"/>
<comment type="caution">
    <text evidence="5">The sequence shown here is derived from an EMBL/GenBank/DDBJ whole genome shotgun (WGS) entry which is preliminary data.</text>
</comment>
<dbReference type="InterPro" id="IPR005107">
    <property type="entry name" value="CO_DH_flav_C"/>
</dbReference>
<organism evidence="5 6">
    <name type="scientific">Nocardia aurantia</name>
    <dbReference type="NCBI Taxonomy" id="2585199"/>
    <lineage>
        <taxon>Bacteria</taxon>
        <taxon>Bacillati</taxon>
        <taxon>Actinomycetota</taxon>
        <taxon>Actinomycetes</taxon>
        <taxon>Mycobacteriales</taxon>
        <taxon>Nocardiaceae</taxon>
        <taxon>Nocardia</taxon>
    </lineage>
</organism>
<gene>
    <name evidence="5" type="primary">kdhA_1</name>
    <name evidence="5" type="ORF">NRB56_10800</name>
</gene>
<dbReference type="InterPro" id="IPR036683">
    <property type="entry name" value="CO_DH_flav_C_dom_sf"/>
</dbReference>
<keyword evidence="6" id="KW-1185">Reference proteome</keyword>
<dbReference type="SMART" id="SM01092">
    <property type="entry name" value="CO_deh_flav_C"/>
    <property type="match status" value="1"/>
</dbReference>
<dbReference type="GO" id="GO:0034909">
    <property type="term" value="F:6-hydroxypseudooxynicotine dehydrogenase activity"/>
    <property type="evidence" value="ECO:0007669"/>
    <property type="project" value="UniProtKB-EC"/>
</dbReference>
<keyword evidence="1" id="KW-0285">Flavoprotein</keyword>
<evidence type="ECO:0000259" key="4">
    <source>
        <dbReference type="PROSITE" id="PS51387"/>
    </source>
</evidence>
<dbReference type="InterPro" id="IPR016169">
    <property type="entry name" value="FAD-bd_PCMH_sub2"/>
</dbReference>